<gene>
    <name evidence="8" type="ORF">C882_1826</name>
</gene>
<dbReference type="RefSeq" id="WP_009542222.1">
    <property type="nucleotide sequence ID" value="NZ_ANHY01000020.1"/>
</dbReference>
<comment type="subcellular location">
    <subcellularLocation>
        <location evidence="1">Cell membrane</location>
        <topology evidence="1">Multi-pass membrane protein</topology>
    </subcellularLocation>
</comment>
<evidence type="ECO:0000313" key="8">
    <source>
        <dbReference type="EMBL" id="EKV27324.1"/>
    </source>
</evidence>
<feature type="transmembrane region" description="Helical" evidence="6">
    <location>
        <begin position="114"/>
        <end position="135"/>
    </location>
</feature>
<evidence type="ECO:0000256" key="4">
    <source>
        <dbReference type="ARBA" id="ARBA00022989"/>
    </source>
</evidence>
<evidence type="ECO:0000256" key="2">
    <source>
        <dbReference type="ARBA" id="ARBA00022475"/>
    </source>
</evidence>
<evidence type="ECO:0000256" key="5">
    <source>
        <dbReference type="ARBA" id="ARBA00023136"/>
    </source>
</evidence>
<evidence type="ECO:0000256" key="1">
    <source>
        <dbReference type="ARBA" id="ARBA00004651"/>
    </source>
</evidence>
<dbReference type="InterPro" id="IPR026022">
    <property type="entry name" value="PhoU_dom"/>
</dbReference>
<dbReference type="GO" id="GO:0005436">
    <property type="term" value="F:sodium:phosphate symporter activity"/>
    <property type="evidence" value="ECO:0007669"/>
    <property type="project" value="InterPro"/>
</dbReference>
<feature type="transmembrane region" description="Helical" evidence="6">
    <location>
        <begin position="253"/>
        <end position="274"/>
    </location>
</feature>
<feature type="transmembrane region" description="Helical" evidence="6">
    <location>
        <begin position="141"/>
        <end position="164"/>
    </location>
</feature>
<dbReference type="GO" id="GO:0044341">
    <property type="term" value="P:sodium-dependent phosphate transport"/>
    <property type="evidence" value="ECO:0007669"/>
    <property type="project" value="InterPro"/>
</dbReference>
<dbReference type="NCBIfam" id="TIGR00704">
    <property type="entry name" value="NaPi_cotrn_rel"/>
    <property type="match status" value="1"/>
</dbReference>
<dbReference type="Pfam" id="PF02690">
    <property type="entry name" value="Na_Pi_cotrans"/>
    <property type="match status" value="2"/>
</dbReference>
<sequence>MDAATVTAGGDLPLFAIITGLFGGLALFLFGLEQLTGALKAAAGDNMRGILAAMTRNRLLGVITGAVTTAVIQSSSVTTVLVVGFISAGVMTLTQAIGVIMGANIGSTVFAQVIAFRITDAALPLIAIGFVGASLQRGKVFGQWGGVLLGLGLVFLGMMLMGNAMEPLRDWPPFLDAIASMKNPVLGILAGALFTALVQSSGATTGIVIVMAGQGIMSIEAGIPIILGANIGTCVTALLAAIGRPREAVRASLAHVLFNVISVFGWVWLIGPVADLMQSLTPGDVARQIANAHTLVNVGATVVLIWFAPLLTAVITRLIPERPKSPEEEAVTPRYLDPALLSTPPAAMEAVRRELGRIGWRARRMVAEALPAALHGSKTALDRLARMDDSVDALYEATIDYLRRLGAGTLTPKQTAVYMRLMEVARGLESIGDLVETDIVSIGRRRLEEKVTVSEHTARRVGDLHARVLEALDLTLKAVAEDDREAARRVVAMKPEIQAMVRKALDYGATRLLASEPNRVNAYARETEVVEQLRRVYYFSKRICRAIAEPEPAPPAVVEASRAAEPSPAE</sequence>
<feature type="transmembrane region" description="Helical" evidence="6">
    <location>
        <begin position="185"/>
        <end position="209"/>
    </location>
</feature>
<evidence type="ECO:0000313" key="9">
    <source>
        <dbReference type="Proteomes" id="UP000009881"/>
    </source>
</evidence>
<keyword evidence="4 6" id="KW-1133">Transmembrane helix</keyword>
<proteinExistence type="predicted"/>
<organism evidence="8 9">
    <name type="scientific">Caenispirillum salinarum AK4</name>
    <dbReference type="NCBI Taxonomy" id="1238182"/>
    <lineage>
        <taxon>Bacteria</taxon>
        <taxon>Pseudomonadati</taxon>
        <taxon>Pseudomonadota</taxon>
        <taxon>Alphaproteobacteria</taxon>
        <taxon>Rhodospirillales</taxon>
        <taxon>Novispirillaceae</taxon>
        <taxon>Caenispirillum</taxon>
    </lineage>
</organism>
<dbReference type="InterPro" id="IPR004633">
    <property type="entry name" value="NaPi_cotrn-rel/YqeW-like"/>
</dbReference>
<dbReference type="SUPFAM" id="SSF109755">
    <property type="entry name" value="PhoU-like"/>
    <property type="match status" value="1"/>
</dbReference>
<dbReference type="PANTHER" id="PTHR10010:SF46">
    <property type="entry name" value="SODIUM-DEPENDENT PHOSPHATE TRANSPORT PROTEIN 2B"/>
    <property type="match status" value="1"/>
</dbReference>
<keyword evidence="2" id="KW-1003">Cell membrane</keyword>
<dbReference type="Pfam" id="PF01895">
    <property type="entry name" value="PhoU"/>
    <property type="match status" value="1"/>
</dbReference>
<dbReference type="EMBL" id="ANHY01000020">
    <property type="protein sequence ID" value="EKV27324.1"/>
    <property type="molecule type" value="Genomic_DNA"/>
</dbReference>
<dbReference type="InterPro" id="IPR003841">
    <property type="entry name" value="Na/Pi_transpt"/>
</dbReference>
<comment type="caution">
    <text evidence="8">The sequence shown here is derived from an EMBL/GenBank/DDBJ whole genome shotgun (WGS) entry which is preliminary data.</text>
</comment>
<dbReference type="Gene3D" id="1.20.58.220">
    <property type="entry name" value="Phosphate transport system protein phou homolog 2, domain 2"/>
    <property type="match status" value="1"/>
</dbReference>
<keyword evidence="5 6" id="KW-0472">Membrane</keyword>
<accession>K9GRF9</accession>
<dbReference type="NCBIfam" id="NF037997">
    <property type="entry name" value="Na_Pi_symport"/>
    <property type="match status" value="1"/>
</dbReference>
<dbReference type="GO" id="GO:0005886">
    <property type="term" value="C:plasma membrane"/>
    <property type="evidence" value="ECO:0007669"/>
    <property type="project" value="UniProtKB-SubCell"/>
</dbReference>
<reference evidence="8 9" key="1">
    <citation type="journal article" date="2013" name="Genome Announc.">
        <title>Draft Genome Sequence of an Alphaproteobacterium, Caenispirillum salinarum AK4(T), Isolated from a Solar Saltern.</title>
        <authorList>
            <person name="Khatri I."/>
            <person name="Singh A."/>
            <person name="Korpole S."/>
            <person name="Pinnaka A.K."/>
            <person name="Subramanian S."/>
        </authorList>
    </citation>
    <scope>NUCLEOTIDE SEQUENCE [LARGE SCALE GENOMIC DNA]</scope>
    <source>
        <strain evidence="8 9">AK4</strain>
    </source>
</reference>
<dbReference type="Proteomes" id="UP000009881">
    <property type="component" value="Unassembled WGS sequence"/>
</dbReference>
<feature type="transmembrane region" description="Helical" evidence="6">
    <location>
        <begin position="12"/>
        <end position="32"/>
    </location>
</feature>
<keyword evidence="3 6" id="KW-0812">Transmembrane</keyword>
<dbReference type="PATRIC" id="fig|1238182.3.peg.3780"/>
<name>K9GRF9_9PROT</name>
<feature type="transmembrane region" description="Helical" evidence="6">
    <location>
        <begin position="294"/>
        <end position="315"/>
    </location>
</feature>
<feature type="domain" description="PhoU" evidence="7">
    <location>
        <begin position="357"/>
        <end position="435"/>
    </location>
</feature>
<dbReference type="OrthoDB" id="9763003at2"/>
<dbReference type="eggNOG" id="COG1283">
    <property type="taxonomic scope" value="Bacteria"/>
</dbReference>
<feature type="transmembrane region" description="Helical" evidence="6">
    <location>
        <begin position="80"/>
        <end position="102"/>
    </location>
</feature>
<protein>
    <submittedName>
        <fullName evidence="8">Sodium-dependent phosphate transporter</fullName>
    </submittedName>
</protein>
<dbReference type="InterPro" id="IPR038078">
    <property type="entry name" value="PhoU-like_sf"/>
</dbReference>
<keyword evidence="9" id="KW-1185">Reference proteome</keyword>
<dbReference type="AlphaFoldDB" id="K9GRF9"/>
<dbReference type="PANTHER" id="PTHR10010">
    <property type="entry name" value="SOLUTE CARRIER FAMILY 34 SODIUM PHOSPHATE , MEMBER 2-RELATED"/>
    <property type="match status" value="1"/>
</dbReference>
<evidence type="ECO:0000256" key="6">
    <source>
        <dbReference type="SAM" id="Phobius"/>
    </source>
</evidence>
<evidence type="ECO:0000256" key="3">
    <source>
        <dbReference type="ARBA" id="ARBA00022692"/>
    </source>
</evidence>
<feature type="transmembrane region" description="Helical" evidence="6">
    <location>
        <begin position="221"/>
        <end position="241"/>
    </location>
</feature>
<evidence type="ECO:0000259" key="7">
    <source>
        <dbReference type="Pfam" id="PF01895"/>
    </source>
</evidence>